<keyword evidence="2 5" id="KW-0238">DNA-binding</keyword>
<organism evidence="5 6">
    <name type="scientific">Mesorhizobium escarrei</name>
    <dbReference type="NCBI Taxonomy" id="666018"/>
    <lineage>
        <taxon>Bacteria</taxon>
        <taxon>Pseudomonadati</taxon>
        <taxon>Pseudomonadota</taxon>
        <taxon>Alphaproteobacteria</taxon>
        <taxon>Hyphomicrobiales</taxon>
        <taxon>Phyllobacteriaceae</taxon>
        <taxon>Mesorhizobium</taxon>
    </lineage>
</organism>
<name>A0ABM9EBD8_9HYPH</name>
<dbReference type="Gene3D" id="1.10.10.10">
    <property type="entry name" value="Winged helix-like DNA-binding domain superfamily/Winged helix DNA-binding domain"/>
    <property type="match status" value="1"/>
</dbReference>
<protein>
    <submittedName>
        <fullName evidence="5">DNA-binding transcriptional regulator, MarR family</fullName>
    </submittedName>
</protein>
<evidence type="ECO:0000313" key="6">
    <source>
        <dbReference type="Proteomes" id="UP001153050"/>
    </source>
</evidence>
<dbReference type="GO" id="GO:0003677">
    <property type="term" value="F:DNA binding"/>
    <property type="evidence" value="ECO:0007669"/>
    <property type="project" value="UniProtKB-KW"/>
</dbReference>
<proteinExistence type="predicted"/>
<dbReference type="PANTHER" id="PTHR33164:SF64">
    <property type="entry name" value="TRANSCRIPTIONAL REGULATOR SLYA"/>
    <property type="match status" value="1"/>
</dbReference>
<sequence length="137" mass="15219">MKITDHLAYVVASVNRQLEEELQESLRPSGVPIEQLRVLEVLARAGSLPMGELAVKALVEPTTLTKMIDRMVSDGLVFRAPDPADRRRVLILLAPAGEALQKRLHNVSVAQEERLAKQLQNGKAEELRNLLRELIGP</sequence>
<keyword evidence="6" id="KW-1185">Reference proteome</keyword>
<comment type="caution">
    <text evidence="5">The sequence shown here is derived from an EMBL/GenBank/DDBJ whole genome shotgun (WGS) entry which is preliminary data.</text>
</comment>
<dbReference type="Proteomes" id="UP001153050">
    <property type="component" value="Unassembled WGS sequence"/>
</dbReference>
<evidence type="ECO:0000256" key="1">
    <source>
        <dbReference type="ARBA" id="ARBA00023015"/>
    </source>
</evidence>
<evidence type="ECO:0000256" key="3">
    <source>
        <dbReference type="ARBA" id="ARBA00023163"/>
    </source>
</evidence>
<evidence type="ECO:0000259" key="4">
    <source>
        <dbReference type="PROSITE" id="PS50995"/>
    </source>
</evidence>
<dbReference type="PROSITE" id="PS50995">
    <property type="entry name" value="HTH_MARR_2"/>
    <property type="match status" value="1"/>
</dbReference>
<keyword evidence="3" id="KW-0804">Transcription</keyword>
<dbReference type="InterPro" id="IPR000835">
    <property type="entry name" value="HTH_MarR-typ"/>
</dbReference>
<dbReference type="RefSeq" id="WP_254020705.1">
    <property type="nucleotide sequence ID" value="NZ_CAKXZT010000148.1"/>
</dbReference>
<evidence type="ECO:0000256" key="2">
    <source>
        <dbReference type="ARBA" id="ARBA00023125"/>
    </source>
</evidence>
<dbReference type="InterPro" id="IPR036388">
    <property type="entry name" value="WH-like_DNA-bd_sf"/>
</dbReference>
<dbReference type="SMART" id="SM00347">
    <property type="entry name" value="HTH_MARR"/>
    <property type="match status" value="1"/>
</dbReference>
<gene>
    <name evidence="5" type="ORF">MES5069_510066</name>
</gene>
<reference evidence="5 6" key="1">
    <citation type="submission" date="2022-03" db="EMBL/GenBank/DDBJ databases">
        <authorList>
            <person name="Brunel B."/>
        </authorList>
    </citation>
    <scope>NUCLEOTIDE SEQUENCE [LARGE SCALE GENOMIC DNA]</scope>
    <source>
        <strain evidence="5">STM5069sample</strain>
    </source>
</reference>
<accession>A0ABM9EBD8</accession>
<dbReference type="PRINTS" id="PR00598">
    <property type="entry name" value="HTHMARR"/>
</dbReference>
<dbReference type="SUPFAM" id="SSF46785">
    <property type="entry name" value="Winged helix' DNA-binding domain"/>
    <property type="match status" value="1"/>
</dbReference>
<evidence type="ECO:0000313" key="5">
    <source>
        <dbReference type="EMBL" id="CAH2406153.1"/>
    </source>
</evidence>
<dbReference type="Pfam" id="PF12802">
    <property type="entry name" value="MarR_2"/>
    <property type="match status" value="1"/>
</dbReference>
<dbReference type="InterPro" id="IPR036390">
    <property type="entry name" value="WH_DNA-bd_sf"/>
</dbReference>
<dbReference type="PANTHER" id="PTHR33164">
    <property type="entry name" value="TRANSCRIPTIONAL REGULATOR, MARR FAMILY"/>
    <property type="match status" value="1"/>
</dbReference>
<dbReference type="EMBL" id="CAKXZT010000148">
    <property type="protein sequence ID" value="CAH2406153.1"/>
    <property type="molecule type" value="Genomic_DNA"/>
</dbReference>
<feature type="domain" description="HTH marR-type" evidence="4">
    <location>
        <begin position="4"/>
        <end position="136"/>
    </location>
</feature>
<dbReference type="InterPro" id="IPR039422">
    <property type="entry name" value="MarR/SlyA-like"/>
</dbReference>
<keyword evidence="1" id="KW-0805">Transcription regulation</keyword>